<sequence>MLSKLVPLNAMVTADASAEQLEKTSLTGTLAPLAPACPENVCEEAVPKSILFDGSTATSQEGASMVPVTLKLTVLLPS</sequence>
<dbReference type="EMBL" id="UGLC01000002">
    <property type="protein sequence ID" value="STT51913.1"/>
    <property type="molecule type" value="Genomic_DNA"/>
</dbReference>
<name>A0A377WBD4_KLEPN</name>
<evidence type="ECO:0000313" key="2">
    <source>
        <dbReference type="Proteomes" id="UP000254799"/>
    </source>
</evidence>
<dbReference type="AlphaFoldDB" id="A0A377WBD4"/>
<gene>
    <name evidence="1" type="ORF">NCTC8849_00428</name>
</gene>
<reference evidence="1 2" key="1">
    <citation type="submission" date="2018-06" db="EMBL/GenBank/DDBJ databases">
        <authorList>
            <consortium name="Pathogen Informatics"/>
            <person name="Doyle S."/>
        </authorList>
    </citation>
    <scope>NUCLEOTIDE SEQUENCE [LARGE SCALE GENOMIC DNA]</scope>
    <source>
        <strain evidence="1 2">NCTC8849</strain>
    </source>
</reference>
<organism evidence="1 2">
    <name type="scientific">Klebsiella pneumoniae</name>
    <dbReference type="NCBI Taxonomy" id="573"/>
    <lineage>
        <taxon>Bacteria</taxon>
        <taxon>Pseudomonadati</taxon>
        <taxon>Pseudomonadota</taxon>
        <taxon>Gammaproteobacteria</taxon>
        <taxon>Enterobacterales</taxon>
        <taxon>Enterobacteriaceae</taxon>
        <taxon>Klebsiella/Raoultella group</taxon>
        <taxon>Klebsiella</taxon>
        <taxon>Klebsiella pneumoniae complex</taxon>
    </lineage>
</organism>
<protein>
    <submittedName>
        <fullName evidence="1">Uncharacterized protein</fullName>
    </submittedName>
</protein>
<accession>A0A377WBD4</accession>
<proteinExistence type="predicted"/>
<dbReference type="Proteomes" id="UP000254799">
    <property type="component" value="Unassembled WGS sequence"/>
</dbReference>
<evidence type="ECO:0000313" key="1">
    <source>
        <dbReference type="EMBL" id="STT51913.1"/>
    </source>
</evidence>